<gene>
    <name evidence="2" type="ORF">GCM10011396_50970</name>
</gene>
<dbReference type="EMBL" id="BMED01000007">
    <property type="protein sequence ID" value="GGC97262.1"/>
    <property type="molecule type" value="Genomic_DNA"/>
</dbReference>
<feature type="transmembrane region" description="Helical" evidence="1">
    <location>
        <begin position="7"/>
        <end position="26"/>
    </location>
</feature>
<protein>
    <submittedName>
        <fullName evidence="2">Uncharacterized protein</fullName>
    </submittedName>
</protein>
<comment type="caution">
    <text evidence="2">The sequence shown here is derived from an EMBL/GenBank/DDBJ whole genome shotgun (WGS) entry which is preliminary data.</text>
</comment>
<dbReference type="AlphaFoldDB" id="A0A916V0F0"/>
<dbReference type="Proteomes" id="UP000637423">
    <property type="component" value="Unassembled WGS sequence"/>
</dbReference>
<dbReference type="RefSeq" id="WP_188568973.1">
    <property type="nucleotide sequence ID" value="NZ_BMED01000007.1"/>
</dbReference>
<sequence length="91" mass="9594">MKNLANALLIAGILMLAAAVGWWFSFYQPIVGKLGMHLSDAGNCLYTLDGPCGLAHGAARFVGKTPYSPYLFWAAAAALLAGILLRAARAK</sequence>
<evidence type="ECO:0000313" key="3">
    <source>
        <dbReference type="Proteomes" id="UP000637423"/>
    </source>
</evidence>
<keyword evidence="1" id="KW-0472">Membrane</keyword>
<keyword evidence="3" id="KW-1185">Reference proteome</keyword>
<reference evidence="2" key="1">
    <citation type="journal article" date="2014" name="Int. J. Syst. Evol. Microbiol.">
        <title>Complete genome sequence of Corynebacterium casei LMG S-19264T (=DSM 44701T), isolated from a smear-ripened cheese.</title>
        <authorList>
            <consortium name="US DOE Joint Genome Institute (JGI-PGF)"/>
            <person name="Walter F."/>
            <person name="Albersmeier A."/>
            <person name="Kalinowski J."/>
            <person name="Ruckert C."/>
        </authorList>
    </citation>
    <scope>NUCLEOTIDE SEQUENCE</scope>
    <source>
        <strain evidence="2">CGMCC 1.10998</strain>
    </source>
</reference>
<reference evidence="2" key="2">
    <citation type="submission" date="2020-09" db="EMBL/GenBank/DDBJ databases">
        <authorList>
            <person name="Sun Q."/>
            <person name="Zhou Y."/>
        </authorList>
    </citation>
    <scope>NUCLEOTIDE SEQUENCE</scope>
    <source>
        <strain evidence="2">CGMCC 1.10998</strain>
    </source>
</reference>
<feature type="transmembrane region" description="Helical" evidence="1">
    <location>
        <begin position="70"/>
        <end position="88"/>
    </location>
</feature>
<evidence type="ECO:0000313" key="2">
    <source>
        <dbReference type="EMBL" id="GGC97262.1"/>
    </source>
</evidence>
<name>A0A916V0F0_9BURK</name>
<proteinExistence type="predicted"/>
<keyword evidence="1" id="KW-1133">Transmembrane helix</keyword>
<accession>A0A916V0F0</accession>
<organism evidence="2 3">
    <name type="scientific">Undibacterium terreum</name>
    <dbReference type="NCBI Taxonomy" id="1224302"/>
    <lineage>
        <taxon>Bacteria</taxon>
        <taxon>Pseudomonadati</taxon>
        <taxon>Pseudomonadota</taxon>
        <taxon>Betaproteobacteria</taxon>
        <taxon>Burkholderiales</taxon>
        <taxon>Oxalobacteraceae</taxon>
        <taxon>Undibacterium</taxon>
    </lineage>
</organism>
<evidence type="ECO:0000256" key="1">
    <source>
        <dbReference type="SAM" id="Phobius"/>
    </source>
</evidence>
<keyword evidence="1" id="KW-0812">Transmembrane</keyword>